<organism evidence="1 2">
    <name type="scientific">Lactobacillus paragasseri JV-V03</name>
    <dbReference type="NCBI Taxonomy" id="525326"/>
    <lineage>
        <taxon>Bacteria</taxon>
        <taxon>Bacillati</taxon>
        <taxon>Bacillota</taxon>
        <taxon>Bacilli</taxon>
        <taxon>Lactobacillales</taxon>
        <taxon>Lactobacillaceae</taxon>
        <taxon>Lactobacillus</taxon>
    </lineage>
</organism>
<dbReference type="GO" id="GO:0006281">
    <property type="term" value="P:DNA repair"/>
    <property type="evidence" value="ECO:0007669"/>
    <property type="project" value="InterPro"/>
</dbReference>
<dbReference type="GO" id="GO:0003824">
    <property type="term" value="F:catalytic activity"/>
    <property type="evidence" value="ECO:0007669"/>
    <property type="project" value="InterPro"/>
</dbReference>
<proteinExistence type="predicted"/>
<accession>A0AA87A2K2</accession>
<dbReference type="InterPro" id="IPR011257">
    <property type="entry name" value="DNA_glycosylase"/>
</dbReference>
<evidence type="ECO:0000313" key="1">
    <source>
        <dbReference type="EMBL" id="EFJ69146.1"/>
    </source>
</evidence>
<name>A0AA87A2K2_9LACO</name>
<comment type="caution">
    <text evidence="1">The sequence shown here is derived from an EMBL/GenBank/DDBJ whole genome shotgun (WGS) entry which is preliminary data.</text>
</comment>
<dbReference type="AlphaFoldDB" id="A0AA87A2K2"/>
<sequence>MSNKTFFILEEENILMNQELLNKLEHLTEIYKSGHWGSDMPEDTRPQNLDPNSEENAIFYTLPTALDYQRNSNTLWKSATATFEDNETSFVFNPQEVVDKDFTEVQAALTRYSLALQKNKQTQIWIKLCQILDNNFNGKVTDFFAYFDNDIQKVRHYMQVEKKKDFPYLSGKKLCNYWLYVMYQYTNLPLINTNQIYIATDRHIIRATHKLGLITDEEVENTKVQDYVIKAWIEALKGINYVPIDFQSALWLWARNGFKEEL</sequence>
<protein>
    <submittedName>
        <fullName evidence="1">Uncharacterized protein</fullName>
    </submittedName>
</protein>
<gene>
    <name evidence="1" type="ORF">HMPREF0514_11216</name>
</gene>
<dbReference type="SUPFAM" id="SSF48150">
    <property type="entry name" value="DNA-glycosylase"/>
    <property type="match status" value="1"/>
</dbReference>
<dbReference type="Proteomes" id="UP000003672">
    <property type="component" value="Unassembled WGS sequence"/>
</dbReference>
<reference evidence="1 2" key="1">
    <citation type="submission" date="2010-06" db="EMBL/GenBank/DDBJ databases">
        <authorList>
            <person name="Muzny D."/>
            <person name="Qin X."/>
            <person name="Buhay C."/>
            <person name="Dugan-Rocha S."/>
            <person name="Ding Y."/>
            <person name="Chen G."/>
            <person name="Hawes A."/>
            <person name="Holder M."/>
            <person name="Jhangiani S."/>
            <person name="Johnson A."/>
            <person name="Khan Z."/>
            <person name="Li Z."/>
            <person name="Liu W."/>
            <person name="Liu X."/>
            <person name="Perez L."/>
            <person name="Shen H."/>
            <person name="Wang Q."/>
            <person name="Watt J."/>
            <person name="Xi L."/>
            <person name="Xin Y."/>
            <person name="Zhou J."/>
            <person name="Deng J."/>
            <person name="Jiang H."/>
            <person name="Liu Y."/>
            <person name="Qu J."/>
            <person name="Song X.-Z."/>
            <person name="Zhang L."/>
            <person name="Villasana D."/>
            <person name="Johnson A."/>
            <person name="Liu J."/>
            <person name="Liyanage D."/>
            <person name="Lorensuhewa L."/>
            <person name="Robinson T."/>
            <person name="Song A."/>
            <person name="Song B.-B."/>
            <person name="Dinh H."/>
            <person name="Thornton R."/>
            <person name="Coyle M."/>
            <person name="Francisco L."/>
            <person name="Jackson L."/>
            <person name="Javaid M."/>
            <person name="Korchina V."/>
            <person name="Kovar C."/>
            <person name="Mata R."/>
            <person name="Mathew T."/>
            <person name="Ngo R."/>
            <person name="Nguyen L."/>
            <person name="Nguyen N."/>
            <person name="Okwuonu G."/>
            <person name="Ongeri F."/>
            <person name="Pham C."/>
            <person name="Simmons D."/>
            <person name="Wilczek-Boney K."/>
            <person name="Hale W."/>
            <person name="Jakkamsetti A."/>
            <person name="Pham P."/>
            <person name="Ruth R."/>
            <person name="San Lucas F."/>
            <person name="Warren J."/>
            <person name="Zhang J."/>
            <person name="Zhao Z."/>
            <person name="Zhou C."/>
            <person name="Zhu D."/>
            <person name="Lee S."/>
            <person name="Bess C."/>
            <person name="Blankenburg K."/>
            <person name="Forbes L."/>
            <person name="Fu Q."/>
            <person name="Gubbala S."/>
            <person name="Hirani K."/>
            <person name="Jayaseelan J.C."/>
            <person name="Lara F."/>
            <person name="Munidasa M."/>
            <person name="Palculict T."/>
            <person name="Patil S."/>
            <person name="Pu L.-L."/>
            <person name="Saada N."/>
            <person name="Tang L."/>
            <person name="Weissenberger G."/>
            <person name="Zhu Y."/>
            <person name="Hemphill L."/>
            <person name="Shang Y."/>
            <person name="Youmans B."/>
            <person name="Ayvaz T."/>
            <person name="Ross M."/>
            <person name="Santibanez J."/>
            <person name="Aqrawi P."/>
            <person name="Gross S."/>
            <person name="Joshi V."/>
            <person name="Fowler G."/>
            <person name="Nazareth L."/>
            <person name="Reid J."/>
            <person name="Worley K."/>
            <person name="Petrosino J."/>
            <person name="Highlander S."/>
            <person name="Gibbs R."/>
        </authorList>
    </citation>
    <scope>NUCLEOTIDE SEQUENCE [LARGE SCALE GENOMIC DNA]</scope>
    <source>
        <strain evidence="1 2">JV-V03</strain>
    </source>
</reference>
<dbReference type="EMBL" id="ACGO02000002">
    <property type="protein sequence ID" value="EFJ69146.1"/>
    <property type="molecule type" value="Genomic_DNA"/>
</dbReference>
<evidence type="ECO:0000313" key="2">
    <source>
        <dbReference type="Proteomes" id="UP000003672"/>
    </source>
</evidence>